<evidence type="ECO:0000313" key="2">
    <source>
        <dbReference type="EMBL" id="GLW68339.1"/>
    </source>
</evidence>
<sequence>MDPDLDLELSAMMETSVKDLCVPVAVIVAESGRRGRRRKLVRQLRIAGTTLAVAAVAIAGANAGLPLIEAGPRTGTEVGPAAPAAPLSPTPTPTPSVDPTPRSSPTATGTAGRHQSTKFPLEPVPVLGTTWPNTTSSGASPRQFTEGSVSSDLRWLLAKQNGQVSQAYPVNVDRGDGASAVYLAYADGDNPVTVELRLGRTELPLPADGSNPAQLPFRCGKDSGTAGNHSTACLGGYLPNGSWELVETNDARVTGLYSYRVAVWYPNGTVVDFTEYAGFVHDNGEPPSYVREKPPIDFLLWRSVTESPVWTYYVPVEGGGTGTG</sequence>
<feature type="region of interest" description="Disordered" evidence="1">
    <location>
        <begin position="74"/>
        <end position="146"/>
    </location>
</feature>
<protein>
    <submittedName>
        <fullName evidence="2">Uncharacterized protein</fullName>
    </submittedName>
</protein>
<name>A0A9W6Q1Q3_9ACTN</name>
<organism evidence="2 3">
    <name type="scientific">Kitasatospora phosalacinea</name>
    <dbReference type="NCBI Taxonomy" id="2065"/>
    <lineage>
        <taxon>Bacteria</taxon>
        <taxon>Bacillati</taxon>
        <taxon>Actinomycetota</taxon>
        <taxon>Actinomycetes</taxon>
        <taxon>Kitasatosporales</taxon>
        <taxon>Streptomycetaceae</taxon>
        <taxon>Kitasatospora</taxon>
    </lineage>
</organism>
<comment type="caution">
    <text evidence="2">The sequence shown here is derived from an EMBL/GenBank/DDBJ whole genome shotgun (WGS) entry which is preliminary data.</text>
</comment>
<gene>
    <name evidence="2" type="ORF">Kpho02_06380</name>
</gene>
<dbReference type="Proteomes" id="UP001165041">
    <property type="component" value="Unassembled WGS sequence"/>
</dbReference>
<accession>A0A9W6Q1Q3</accession>
<dbReference type="RefSeq" id="WP_285733193.1">
    <property type="nucleotide sequence ID" value="NZ_BSSA01000001.1"/>
</dbReference>
<feature type="compositionally biased region" description="Polar residues" evidence="1">
    <location>
        <begin position="130"/>
        <end position="146"/>
    </location>
</feature>
<evidence type="ECO:0000313" key="3">
    <source>
        <dbReference type="Proteomes" id="UP001165041"/>
    </source>
</evidence>
<reference evidence="2" key="1">
    <citation type="submission" date="2023-02" db="EMBL/GenBank/DDBJ databases">
        <title>Kitasatospora phosalacinea NBRC 14627.</title>
        <authorList>
            <person name="Ichikawa N."/>
            <person name="Sato H."/>
            <person name="Tonouchi N."/>
        </authorList>
    </citation>
    <scope>NUCLEOTIDE SEQUENCE</scope>
    <source>
        <strain evidence="2">NBRC 14627</strain>
    </source>
</reference>
<feature type="compositionally biased region" description="Pro residues" evidence="1">
    <location>
        <begin position="86"/>
        <end position="98"/>
    </location>
</feature>
<dbReference type="EMBL" id="BSSA01000001">
    <property type="protein sequence ID" value="GLW68339.1"/>
    <property type="molecule type" value="Genomic_DNA"/>
</dbReference>
<proteinExistence type="predicted"/>
<dbReference type="AlphaFoldDB" id="A0A9W6Q1Q3"/>
<evidence type="ECO:0000256" key="1">
    <source>
        <dbReference type="SAM" id="MobiDB-lite"/>
    </source>
</evidence>
<feature type="compositionally biased region" description="Polar residues" evidence="1">
    <location>
        <begin position="107"/>
        <end position="118"/>
    </location>
</feature>